<keyword evidence="3" id="KW-0119">Carbohydrate metabolism</keyword>
<sequence>MNFLYITALDFLTISIIIKLDLERGVAMSATHVKNMQFLRKSNRATIIKHLATQGPSSRIELSSQLGLTKMAVSNIVAEMIEEKLITESGLLTNGQDKKSPSSGRKRTALSLLPYSINGIAIWITRFQLHCLAIEITGQIFCHLCKEIPQNADNQFVVRTLCAMISNILEIHSDKNFIGIGIASIGPLDIQQKKLLAPPNFYEIKDLEIGRILEEQFQCPVFLDNDMNGIALAEQLYGIGKEMTDLVYVGFGSGVGAGIIANGKILHGRGGYAGELGHVSINPEGERCSCGQRGCLELYTGLSTFLKNCNVNSIKELRRKMEANPVPELISNNLLAFQRAVQKALISVANLFDPEIIIVGDQMLPMMIPMLPEIEAYMNTHMFHHGFRNIKLVQSSFGSRAPLIGAGAILFQKIFSSEISIPSNN</sequence>
<keyword evidence="3" id="KW-0859">Xylose metabolism</keyword>
<accession>A0A926HRY8</accession>
<comment type="caution">
    <text evidence="4">The sequence shown here is derived from an EMBL/GenBank/DDBJ whole genome shotgun (WGS) entry which is preliminary data.</text>
</comment>
<dbReference type="SUPFAM" id="SSF53067">
    <property type="entry name" value="Actin-like ATPase domain"/>
    <property type="match status" value="1"/>
</dbReference>
<protein>
    <submittedName>
        <fullName evidence="4">ROK family transcriptional regulator</fullName>
    </submittedName>
</protein>
<dbReference type="Pfam" id="PF00480">
    <property type="entry name" value="ROK"/>
    <property type="match status" value="1"/>
</dbReference>
<evidence type="ECO:0000313" key="4">
    <source>
        <dbReference type="EMBL" id="MBC8533270.1"/>
    </source>
</evidence>
<dbReference type="InterPro" id="IPR043129">
    <property type="entry name" value="ATPase_NBD"/>
</dbReference>
<comment type="function">
    <text evidence="1">Transcriptional repressor of xylose-utilizing enzymes.</text>
</comment>
<keyword evidence="5" id="KW-1185">Reference proteome</keyword>
<gene>
    <name evidence="4" type="ORF">IAG03_04485</name>
</gene>
<dbReference type="PANTHER" id="PTHR18964:SF149">
    <property type="entry name" value="BIFUNCTIONAL UDP-N-ACETYLGLUCOSAMINE 2-EPIMERASE_N-ACETYLMANNOSAMINE KINASE"/>
    <property type="match status" value="1"/>
</dbReference>
<evidence type="ECO:0000313" key="5">
    <source>
        <dbReference type="Proteomes" id="UP000651482"/>
    </source>
</evidence>
<dbReference type="PANTHER" id="PTHR18964">
    <property type="entry name" value="ROK (REPRESSOR, ORF, KINASE) FAMILY"/>
    <property type="match status" value="1"/>
</dbReference>
<dbReference type="AlphaFoldDB" id="A0A926HRY8"/>
<organism evidence="4 5">
    <name type="scientific">Yeguia hominis</name>
    <dbReference type="NCBI Taxonomy" id="2763662"/>
    <lineage>
        <taxon>Bacteria</taxon>
        <taxon>Bacillati</taxon>
        <taxon>Bacillota</taxon>
        <taxon>Clostridia</taxon>
        <taxon>Eubacteriales</taxon>
        <taxon>Yeguiaceae</taxon>
        <taxon>Yeguia</taxon>
    </lineage>
</organism>
<reference evidence="4" key="1">
    <citation type="submission" date="2020-08" db="EMBL/GenBank/DDBJ databases">
        <title>Genome public.</title>
        <authorList>
            <person name="Liu C."/>
            <person name="Sun Q."/>
        </authorList>
    </citation>
    <scope>NUCLEOTIDE SEQUENCE</scope>
    <source>
        <strain evidence="4">NSJ-40</strain>
    </source>
</reference>
<dbReference type="SUPFAM" id="SSF46785">
    <property type="entry name" value="Winged helix' DNA-binding domain"/>
    <property type="match status" value="1"/>
</dbReference>
<dbReference type="Gene3D" id="3.30.420.40">
    <property type="match status" value="2"/>
</dbReference>
<dbReference type="InterPro" id="IPR000600">
    <property type="entry name" value="ROK"/>
</dbReference>
<evidence type="ECO:0000256" key="3">
    <source>
        <dbReference type="ARBA" id="ARBA00022629"/>
    </source>
</evidence>
<dbReference type="RefSeq" id="WP_249318616.1">
    <property type="nucleotide sequence ID" value="NZ_JACRSN010000005.1"/>
</dbReference>
<dbReference type="InterPro" id="IPR036388">
    <property type="entry name" value="WH-like_DNA-bd_sf"/>
</dbReference>
<dbReference type="EMBL" id="JACRSN010000005">
    <property type="protein sequence ID" value="MBC8533270.1"/>
    <property type="molecule type" value="Genomic_DNA"/>
</dbReference>
<dbReference type="Gene3D" id="1.10.10.10">
    <property type="entry name" value="Winged helix-like DNA-binding domain superfamily/Winged helix DNA-binding domain"/>
    <property type="match status" value="1"/>
</dbReference>
<dbReference type="Proteomes" id="UP000651482">
    <property type="component" value="Unassembled WGS sequence"/>
</dbReference>
<dbReference type="InterPro" id="IPR036390">
    <property type="entry name" value="WH_DNA-bd_sf"/>
</dbReference>
<evidence type="ECO:0000256" key="2">
    <source>
        <dbReference type="ARBA" id="ARBA00006479"/>
    </source>
</evidence>
<proteinExistence type="inferred from homology"/>
<evidence type="ECO:0000256" key="1">
    <source>
        <dbReference type="ARBA" id="ARBA00002486"/>
    </source>
</evidence>
<comment type="similarity">
    <text evidence="2">Belongs to the ROK (NagC/XylR) family.</text>
</comment>
<dbReference type="GO" id="GO:0042732">
    <property type="term" value="P:D-xylose metabolic process"/>
    <property type="evidence" value="ECO:0007669"/>
    <property type="project" value="UniProtKB-KW"/>
</dbReference>
<name>A0A926HRY8_9FIRM</name>